<dbReference type="Proteomes" id="UP000008631">
    <property type="component" value="Chromosome"/>
</dbReference>
<keyword evidence="1" id="KW-0812">Transmembrane</keyword>
<evidence type="ECO:0000313" key="2">
    <source>
        <dbReference type="EMBL" id="ADV62356.1"/>
    </source>
</evidence>
<feature type="transmembrane region" description="Helical" evidence="1">
    <location>
        <begin position="209"/>
        <end position="226"/>
    </location>
</feature>
<protein>
    <recommendedName>
        <fullName evidence="4">Glycosyltransferase RgtA/B/C/D-like domain-containing protein</fullName>
    </recommendedName>
</protein>
<dbReference type="InParanoid" id="E8R1D9"/>
<dbReference type="HOGENOM" id="CLU_609564_0_0_0"/>
<name>E8R1D9_ISOPI</name>
<feature type="transmembrane region" description="Helical" evidence="1">
    <location>
        <begin position="232"/>
        <end position="249"/>
    </location>
</feature>
<feature type="transmembrane region" description="Helical" evidence="1">
    <location>
        <begin position="434"/>
        <end position="452"/>
    </location>
</feature>
<dbReference type="EMBL" id="CP002353">
    <property type="protein sequence ID" value="ADV62356.1"/>
    <property type="molecule type" value="Genomic_DNA"/>
</dbReference>
<accession>E8R1D9</accession>
<gene>
    <name evidence="2" type="ordered locus">Isop_1773</name>
</gene>
<keyword evidence="3" id="KW-1185">Reference proteome</keyword>
<feature type="transmembrane region" description="Helical" evidence="1">
    <location>
        <begin position="114"/>
        <end position="135"/>
    </location>
</feature>
<dbReference type="KEGG" id="ipa:Isop_1773"/>
<evidence type="ECO:0000256" key="1">
    <source>
        <dbReference type="SAM" id="Phobius"/>
    </source>
</evidence>
<dbReference type="OrthoDB" id="258595at2"/>
<dbReference type="eggNOG" id="COG1807">
    <property type="taxonomic scope" value="Bacteria"/>
</dbReference>
<feature type="transmembrane region" description="Helical" evidence="1">
    <location>
        <begin position="142"/>
        <end position="160"/>
    </location>
</feature>
<evidence type="ECO:0000313" key="3">
    <source>
        <dbReference type="Proteomes" id="UP000008631"/>
    </source>
</evidence>
<proteinExistence type="predicted"/>
<keyword evidence="1" id="KW-0472">Membrane</keyword>
<sequence length="474" mass="50585">MMGWPKRIGGLGASLAVGALASVGFLVTLVVNPPAHFADESAYVSQSGYWTLYRSGLWNDPTWLTYAGVDLPPLTKHLVGLALEVSGRIPPPPPVSERWYANISYRWEDDATLAVARVPVALVAGVGIGAVFALGRLAGGPLAGLLAALLLAFNPLYSQAAGRAMSDAPAEALGLVAVALTLSAWHVRLAQVLQSHAETVRGSRPNRPWVGIGTWLAIGFFAGLATGSKLNAGATLFPAFVLIPLGLIVTRRLTLAIRLTLGALAASATAFGVFVAINPFVTARPDLEPWPPPGYPMRFLSRVDDSIPARIQLILEHRWELTRASAEQFPHHALNSLTAKAVSVAVQGFGRFGPLGPPPLNEHSLEWLSPRLDWGAAIWLPLCLAGGVVLGRRGKDQLHNGTPPDAWAVLVWVAISWTIVLGFIPLAWDRYYLALQPGAAVLGAVGLTRLGSFPTTLLRRRFPPPPRFQAPPST</sequence>
<keyword evidence="1" id="KW-1133">Transmembrane helix</keyword>
<feature type="transmembrane region" description="Helical" evidence="1">
    <location>
        <begin position="406"/>
        <end position="428"/>
    </location>
</feature>
<organism evidence="2 3">
    <name type="scientific">Isosphaera pallida (strain ATCC 43644 / DSM 9630 / IS1B)</name>
    <dbReference type="NCBI Taxonomy" id="575540"/>
    <lineage>
        <taxon>Bacteria</taxon>
        <taxon>Pseudomonadati</taxon>
        <taxon>Planctomycetota</taxon>
        <taxon>Planctomycetia</taxon>
        <taxon>Isosphaerales</taxon>
        <taxon>Isosphaeraceae</taxon>
        <taxon>Isosphaera</taxon>
    </lineage>
</organism>
<feature type="transmembrane region" description="Helical" evidence="1">
    <location>
        <begin position="374"/>
        <end position="394"/>
    </location>
</feature>
<evidence type="ECO:0008006" key="4">
    <source>
        <dbReference type="Google" id="ProtNLM"/>
    </source>
</evidence>
<reference evidence="2 3" key="2">
    <citation type="journal article" date="2011" name="Stand. Genomic Sci.">
        <title>Complete genome sequence of Isosphaera pallida type strain (IS1B).</title>
        <authorList>
            <consortium name="US DOE Joint Genome Institute (JGI-PGF)"/>
            <person name="Goker M."/>
            <person name="Cleland D."/>
            <person name="Saunders E."/>
            <person name="Lapidus A."/>
            <person name="Nolan M."/>
            <person name="Lucas S."/>
            <person name="Hammon N."/>
            <person name="Deshpande S."/>
            <person name="Cheng J.F."/>
            <person name="Tapia R."/>
            <person name="Han C."/>
            <person name="Goodwin L."/>
            <person name="Pitluck S."/>
            <person name="Liolios K."/>
            <person name="Pagani I."/>
            <person name="Ivanova N."/>
            <person name="Mavromatis K."/>
            <person name="Pati A."/>
            <person name="Chen A."/>
            <person name="Palaniappan K."/>
            <person name="Land M."/>
            <person name="Hauser L."/>
            <person name="Chang Y.J."/>
            <person name="Jeffries C.D."/>
            <person name="Detter J.C."/>
            <person name="Beck B."/>
            <person name="Woyke T."/>
            <person name="Bristow J."/>
            <person name="Eisen J.A."/>
            <person name="Markowitz V."/>
            <person name="Hugenholtz P."/>
            <person name="Kyrpides N.C."/>
            <person name="Klenk H.P."/>
        </authorList>
    </citation>
    <scope>NUCLEOTIDE SEQUENCE [LARGE SCALE GENOMIC DNA]</scope>
    <source>
        <strain evidence="3">ATCC 43644 / DSM 9630 / IS1B</strain>
    </source>
</reference>
<feature type="transmembrane region" description="Helical" evidence="1">
    <location>
        <begin position="261"/>
        <end position="281"/>
    </location>
</feature>
<reference key="1">
    <citation type="submission" date="2010-11" db="EMBL/GenBank/DDBJ databases">
        <title>The complete sequence of chromosome of Isophaera pallida ATCC 43644.</title>
        <authorList>
            <consortium name="US DOE Joint Genome Institute (JGI-PGF)"/>
            <person name="Lucas S."/>
            <person name="Copeland A."/>
            <person name="Lapidus A."/>
            <person name="Bruce D."/>
            <person name="Goodwin L."/>
            <person name="Pitluck S."/>
            <person name="Kyrpides N."/>
            <person name="Mavromatis K."/>
            <person name="Pagani I."/>
            <person name="Ivanova N."/>
            <person name="Saunders E."/>
            <person name="Brettin T."/>
            <person name="Detter J.C."/>
            <person name="Han C."/>
            <person name="Tapia R."/>
            <person name="Land M."/>
            <person name="Hauser L."/>
            <person name="Markowitz V."/>
            <person name="Cheng J.-F."/>
            <person name="Hugenholtz P."/>
            <person name="Woyke T."/>
            <person name="Wu D."/>
            <person name="Eisen J.A."/>
        </authorList>
    </citation>
    <scope>NUCLEOTIDE SEQUENCE</scope>
    <source>
        <strain>ATCC 43644</strain>
    </source>
</reference>
<dbReference type="AlphaFoldDB" id="E8R1D9"/>
<dbReference type="RefSeq" id="WP_013564644.1">
    <property type="nucleotide sequence ID" value="NC_014962.1"/>
</dbReference>
<dbReference type="STRING" id="575540.Isop_1773"/>
<feature type="transmembrane region" description="Helical" evidence="1">
    <location>
        <begin position="172"/>
        <end position="189"/>
    </location>
</feature>